<dbReference type="AlphaFoldDB" id="A0A3Q9GM43"/>
<accession>A0A3Q9GM43</accession>
<evidence type="ECO:0008006" key="5">
    <source>
        <dbReference type="Google" id="ProtNLM"/>
    </source>
</evidence>
<feature type="chain" id="PRO_5039193640" description="Lipoprotein" evidence="2">
    <location>
        <begin position="22"/>
        <end position="148"/>
    </location>
</feature>
<evidence type="ECO:0000313" key="4">
    <source>
        <dbReference type="Proteomes" id="UP000275951"/>
    </source>
</evidence>
<dbReference type="EMBL" id="CP033905">
    <property type="protein sequence ID" value="AZR06713.1"/>
    <property type="molecule type" value="Genomic_DNA"/>
</dbReference>
<feature type="signal peptide" evidence="2">
    <location>
        <begin position="1"/>
        <end position="21"/>
    </location>
</feature>
<dbReference type="PROSITE" id="PS51257">
    <property type="entry name" value="PROKAR_LIPOPROTEIN"/>
    <property type="match status" value="1"/>
</dbReference>
<evidence type="ECO:0000256" key="1">
    <source>
        <dbReference type="SAM" id="MobiDB-lite"/>
    </source>
</evidence>
<feature type="compositionally biased region" description="Low complexity" evidence="1">
    <location>
        <begin position="29"/>
        <end position="46"/>
    </location>
</feature>
<name>A0A3Q9GM43_9ACTO</name>
<organism evidence="3 4">
    <name type="scientific">Trueperella pyogenes</name>
    <dbReference type="NCBI Taxonomy" id="1661"/>
    <lineage>
        <taxon>Bacteria</taxon>
        <taxon>Bacillati</taxon>
        <taxon>Actinomycetota</taxon>
        <taxon>Actinomycetes</taxon>
        <taxon>Actinomycetales</taxon>
        <taxon>Actinomycetaceae</taxon>
        <taxon>Trueperella</taxon>
    </lineage>
</organism>
<evidence type="ECO:0000256" key="2">
    <source>
        <dbReference type="SAM" id="SignalP"/>
    </source>
</evidence>
<keyword evidence="2" id="KW-0732">Signal</keyword>
<dbReference type="RefSeq" id="WP_126920093.1">
    <property type="nucleotide sequence ID" value="NZ_CP033905.1"/>
</dbReference>
<sequence>MISRKFSALALGLALTLSACASSSHDAETATPSATATTAPSGTASPEVTPGAPSTQASGEKASAAAFEESMMNIAKAALAKNPQEKTEIPEAMVKIVIKCIASKAYDGLSADLVNHVAAGDMPDDVSPADQEVIRSAFAQCSPGGSGK</sequence>
<evidence type="ECO:0000313" key="3">
    <source>
        <dbReference type="EMBL" id="AZR06713.1"/>
    </source>
</evidence>
<gene>
    <name evidence="3" type="ORF">EBQ10_04980</name>
</gene>
<proteinExistence type="predicted"/>
<dbReference type="Proteomes" id="UP000275951">
    <property type="component" value="Chromosome"/>
</dbReference>
<feature type="region of interest" description="Disordered" evidence="1">
    <location>
        <begin position="29"/>
        <end position="65"/>
    </location>
</feature>
<reference evidence="3 4" key="1">
    <citation type="submission" date="2018-11" db="EMBL/GenBank/DDBJ databases">
        <title>Multidrug-resistant genes are associated with an 42-kb island TGI1 carrying a complex class 1 integron in a Trueperella pyogenes.</title>
        <authorList>
            <person name="Dong W."/>
        </authorList>
    </citation>
    <scope>NUCLEOTIDE SEQUENCE [LARGE SCALE GENOMIC DNA]</scope>
    <source>
        <strain evidence="3 4">TP4</strain>
    </source>
</reference>
<protein>
    <recommendedName>
        <fullName evidence="5">Lipoprotein</fullName>
    </recommendedName>
</protein>